<proteinExistence type="predicted"/>
<reference evidence="1 2" key="1">
    <citation type="submission" date="2020-09" db="EMBL/GenBank/DDBJ databases">
        <title>Dyella sp. 7MK23 isolated from forest soil.</title>
        <authorList>
            <person name="Fu J."/>
        </authorList>
    </citation>
    <scope>NUCLEOTIDE SEQUENCE [LARGE SCALE GENOMIC DNA]</scope>
    <source>
        <strain evidence="1 2">7MK23</strain>
    </source>
</reference>
<organism evidence="1 2">
    <name type="scientific">Dyella acidiphila</name>
    <dbReference type="NCBI Taxonomy" id="2775866"/>
    <lineage>
        <taxon>Bacteria</taxon>
        <taxon>Pseudomonadati</taxon>
        <taxon>Pseudomonadota</taxon>
        <taxon>Gammaproteobacteria</taxon>
        <taxon>Lysobacterales</taxon>
        <taxon>Rhodanobacteraceae</taxon>
        <taxon>Dyella</taxon>
    </lineage>
</organism>
<evidence type="ECO:0000313" key="1">
    <source>
        <dbReference type="EMBL" id="MBE1159894.1"/>
    </source>
</evidence>
<keyword evidence="2" id="KW-1185">Reference proteome</keyword>
<accession>A0ABR9G799</accession>
<name>A0ABR9G799_9GAMM</name>
<protein>
    <submittedName>
        <fullName evidence="1">Uncharacterized protein</fullName>
    </submittedName>
</protein>
<dbReference type="RefSeq" id="WP_192554744.1">
    <property type="nucleotide sequence ID" value="NZ_JACZZA010000002.1"/>
</dbReference>
<dbReference type="Proteomes" id="UP000651010">
    <property type="component" value="Unassembled WGS sequence"/>
</dbReference>
<sequence>MSISSVSSTQLPAVSGLAASRYAHHKKAFGESKPVASPAATGASTDNAGQLASAIATALAQLGLTAAPGSTASTAIATSVTRAPSAVATQSRTALATEPGQQKAQQQVQQYRNVASTFSSLAQALDASSRYTSSTPNGNGSLTTVFQNLWSSLGATSATQTDAASNALPSLQSFMQTLTQNVGESGIAGLRGMFVDTVA</sequence>
<evidence type="ECO:0000313" key="2">
    <source>
        <dbReference type="Proteomes" id="UP000651010"/>
    </source>
</evidence>
<gene>
    <name evidence="1" type="ORF">IGX34_05815</name>
</gene>
<dbReference type="EMBL" id="JACZZA010000002">
    <property type="protein sequence ID" value="MBE1159894.1"/>
    <property type="molecule type" value="Genomic_DNA"/>
</dbReference>
<comment type="caution">
    <text evidence="1">The sequence shown here is derived from an EMBL/GenBank/DDBJ whole genome shotgun (WGS) entry which is preliminary data.</text>
</comment>